<proteinExistence type="predicted"/>
<keyword evidence="6" id="KW-0175">Coiled coil</keyword>
<feature type="region of interest" description="Disordered" evidence="7">
    <location>
        <begin position="291"/>
        <end position="400"/>
    </location>
</feature>
<keyword evidence="1" id="KW-0479">Metal-binding</keyword>
<feature type="coiled-coil region" evidence="6">
    <location>
        <begin position="431"/>
        <end position="465"/>
    </location>
</feature>
<feature type="compositionally biased region" description="Low complexity" evidence="7">
    <location>
        <begin position="166"/>
        <end position="175"/>
    </location>
</feature>
<evidence type="ECO:0000256" key="6">
    <source>
        <dbReference type="SAM" id="Coils"/>
    </source>
</evidence>
<dbReference type="AlphaFoldDB" id="A0A669QV02"/>
<reference evidence="9" key="1">
    <citation type="submission" date="2025-08" db="UniProtKB">
        <authorList>
            <consortium name="Ensembl"/>
        </authorList>
    </citation>
    <scope>IDENTIFICATION</scope>
</reference>
<sequence length="486" mass="53266">MSPYLIPCPHPVFPMSPCPHSPCPHMSPCPHTSPYHTPCPHIPTSPYPTPYPHVPISPRPHIPPHIPMSPYVPISHPMSPYVPISHPMSPPQVPMFPPHIFTCPCAPTCPHVPTSPHIPPHIPISPHIPITPPHIPPHVPTGGGHRGSTSCPTGPAGRGDIGDIPCPRSGSDPSPGSGGHRGRHCSHCLSCGCTAGPPQMPRHCSAAGCCTRDTRETRSRGISFHRLPKKDNPRRALWLENSRRRDASGEGRWDPASKYIYFCSQHFEKSCFEIVGFSGYHRLKEGAVPTVFESTSPRPPRTTKPRPPPPDADTPKPPRGVTRKWRRDPPTSSPDPPFSTDVSCFPREGEDPAGVPALPGPSGARGHLPDTLLVTTEDEETITLPEEDPPGPSRPVSPSLYMLRLPPPAGAYIQSEHSYQVGSALLWKRRAEAALDALDKAQRQLQACKRREQRLRLRVGELQRERRALPECRRTPKEPQLLSGGQ</sequence>
<keyword evidence="2 5" id="KW-0863">Zinc-finger</keyword>
<keyword evidence="4 5" id="KW-0238">DNA-binding</keyword>
<organism evidence="9 10">
    <name type="scientific">Phasianus colchicus</name>
    <name type="common">Common pheasant</name>
    <dbReference type="NCBI Taxonomy" id="9054"/>
    <lineage>
        <taxon>Eukaryota</taxon>
        <taxon>Metazoa</taxon>
        <taxon>Chordata</taxon>
        <taxon>Craniata</taxon>
        <taxon>Vertebrata</taxon>
        <taxon>Euteleostomi</taxon>
        <taxon>Archelosauria</taxon>
        <taxon>Archosauria</taxon>
        <taxon>Dinosauria</taxon>
        <taxon>Saurischia</taxon>
        <taxon>Theropoda</taxon>
        <taxon>Coelurosauria</taxon>
        <taxon>Aves</taxon>
        <taxon>Neognathae</taxon>
        <taxon>Galloanserae</taxon>
        <taxon>Galliformes</taxon>
        <taxon>Phasianidae</taxon>
        <taxon>Phasianinae</taxon>
        <taxon>Phasianus</taxon>
    </lineage>
</organism>
<name>A0A669QV02_PHACC</name>
<dbReference type="SMART" id="SM00980">
    <property type="entry name" value="THAP"/>
    <property type="match status" value="1"/>
</dbReference>
<dbReference type="PANTHER" id="PTHR47502:SF1">
    <property type="entry name" value="THAP DOMAIN-CONTAINING PROTEIN 7"/>
    <property type="match status" value="1"/>
</dbReference>
<feature type="compositionally biased region" description="Basic and acidic residues" evidence="7">
    <location>
        <begin position="465"/>
        <end position="477"/>
    </location>
</feature>
<feature type="domain" description="THAP-type" evidence="8">
    <location>
        <begin position="200"/>
        <end position="292"/>
    </location>
</feature>
<evidence type="ECO:0000256" key="3">
    <source>
        <dbReference type="ARBA" id="ARBA00022833"/>
    </source>
</evidence>
<keyword evidence="3" id="KW-0862">Zinc</keyword>
<dbReference type="PROSITE" id="PS50950">
    <property type="entry name" value="ZF_THAP"/>
    <property type="match status" value="1"/>
</dbReference>
<evidence type="ECO:0000256" key="2">
    <source>
        <dbReference type="ARBA" id="ARBA00022771"/>
    </source>
</evidence>
<dbReference type="Proteomes" id="UP000472261">
    <property type="component" value="Unplaced"/>
</dbReference>
<dbReference type="GO" id="GO:0005634">
    <property type="term" value="C:nucleus"/>
    <property type="evidence" value="ECO:0007669"/>
    <property type="project" value="TreeGrafter"/>
</dbReference>
<keyword evidence="10" id="KW-1185">Reference proteome</keyword>
<protein>
    <submittedName>
        <fullName evidence="9">THAP domain containing 7</fullName>
    </submittedName>
</protein>
<dbReference type="GO" id="GO:0006355">
    <property type="term" value="P:regulation of DNA-templated transcription"/>
    <property type="evidence" value="ECO:0007669"/>
    <property type="project" value="TreeGrafter"/>
</dbReference>
<dbReference type="Ensembl" id="ENSPCLT00000023958.1">
    <property type="protein sequence ID" value="ENSPCLP00000018011.1"/>
    <property type="gene ID" value="ENSPCLG00000015036.1"/>
</dbReference>
<dbReference type="SUPFAM" id="SSF57716">
    <property type="entry name" value="Glucocorticoid receptor-like (DNA-binding domain)"/>
    <property type="match status" value="1"/>
</dbReference>
<dbReference type="InterPro" id="IPR026519">
    <property type="entry name" value="THAP7"/>
</dbReference>
<dbReference type="Pfam" id="PF05485">
    <property type="entry name" value="THAP"/>
    <property type="match status" value="1"/>
</dbReference>
<dbReference type="GO" id="GO:0008270">
    <property type="term" value="F:zinc ion binding"/>
    <property type="evidence" value="ECO:0007669"/>
    <property type="project" value="UniProtKB-KW"/>
</dbReference>
<evidence type="ECO:0000259" key="8">
    <source>
        <dbReference type="PROSITE" id="PS50950"/>
    </source>
</evidence>
<evidence type="ECO:0000256" key="1">
    <source>
        <dbReference type="ARBA" id="ARBA00022723"/>
    </source>
</evidence>
<evidence type="ECO:0000313" key="9">
    <source>
        <dbReference type="Ensembl" id="ENSPCLP00000018011.1"/>
    </source>
</evidence>
<feature type="region of interest" description="Disordered" evidence="7">
    <location>
        <begin position="465"/>
        <end position="486"/>
    </location>
</feature>
<evidence type="ECO:0000256" key="5">
    <source>
        <dbReference type="PROSITE-ProRule" id="PRU00309"/>
    </source>
</evidence>
<feature type="compositionally biased region" description="Acidic residues" evidence="7">
    <location>
        <begin position="376"/>
        <end position="389"/>
    </location>
</feature>
<dbReference type="PANTHER" id="PTHR47502">
    <property type="entry name" value="THAP DOMAIN-CONTAINING PROTEIN 7"/>
    <property type="match status" value="1"/>
</dbReference>
<dbReference type="GO" id="GO:0003677">
    <property type="term" value="F:DNA binding"/>
    <property type="evidence" value="ECO:0007669"/>
    <property type="project" value="UniProtKB-UniRule"/>
</dbReference>
<dbReference type="SMART" id="SM00692">
    <property type="entry name" value="DM3"/>
    <property type="match status" value="1"/>
</dbReference>
<evidence type="ECO:0000256" key="4">
    <source>
        <dbReference type="ARBA" id="ARBA00023125"/>
    </source>
</evidence>
<dbReference type="InterPro" id="IPR006612">
    <property type="entry name" value="THAP_Znf"/>
</dbReference>
<reference evidence="9" key="2">
    <citation type="submission" date="2025-09" db="UniProtKB">
        <authorList>
            <consortium name="Ensembl"/>
        </authorList>
    </citation>
    <scope>IDENTIFICATION</scope>
</reference>
<feature type="compositionally biased region" description="Pro residues" evidence="7">
    <location>
        <begin position="297"/>
        <end position="318"/>
    </location>
</feature>
<feature type="region of interest" description="Disordered" evidence="7">
    <location>
        <begin position="140"/>
        <end position="179"/>
    </location>
</feature>
<evidence type="ECO:0000256" key="7">
    <source>
        <dbReference type="SAM" id="MobiDB-lite"/>
    </source>
</evidence>
<accession>A0A669QV02</accession>
<evidence type="ECO:0000313" key="10">
    <source>
        <dbReference type="Proteomes" id="UP000472261"/>
    </source>
</evidence>